<keyword evidence="3 7" id="KW-0812">Transmembrane</keyword>
<keyword evidence="4" id="KW-0378">Hydrolase</keyword>
<dbReference type="PANTHER" id="PTHR43731:SF14">
    <property type="entry name" value="PRESENILIN-ASSOCIATED RHOMBOID-LIKE PROTEIN, MITOCHONDRIAL"/>
    <property type="match status" value="1"/>
</dbReference>
<feature type="transmembrane region" description="Helical" evidence="7">
    <location>
        <begin position="176"/>
        <end position="192"/>
    </location>
</feature>
<feature type="transmembrane region" description="Helical" evidence="7">
    <location>
        <begin position="199"/>
        <end position="217"/>
    </location>
</feature>
<accession>A0A0K2LCX8</accession>
<dbReference type="AlphaFoldDB" id="A0A0K2LCX8"/>
<dbReference type="RefSeq" id="WP_041499578.1">
    <property type="nucleotide sequence ID" value="NZ_BJDV01000001.1"/>
</dbReference>
<dbReference type="GO" id="GO:0016020">
    <property type="term" value="C:membrane"/>
    <property type="evidence" value="ECO:0007669"/>
    <property type="project" value="UniProtKB-SubCell"/>
</dbReference>
<dbReference type="SUPFAM" id="SSF144091">
    <property type="entry name" value="Rhomboid-like"/>
    <property type="match status" value="1"/>
</dbReference>
<proteinExistence type="inferred from homology"/>
<organism evidence="9 10">
    <name type="scientific">Companilactobacillus heilongjiangensis</name>
    <dbReference type="NCBI Taxonomy" id="1074467"/>
    <lineage>
        <taxon>Bacteria</taxon>
        <taxon>Bacillati</taxon>
        <taxon>Bacillota</taxon>
        <taxon>Bacilli</taxon>
        <taxon>Lactobacillales</taxon>
        <taxon>Lactobacillaceae</taxon>
        <taxon>Companilactobacillus</taxon>
    </lineage>
</organism>
<feature type="transmembrane region" description="Helical" evidence="7">
    <location>
        <begin position="152"/>
        <end position="170"/>
    </location>
</feature>
<dbReference type="InterPro" id="IPR035952">
    <property type="entry name" value="Rhomboid-like_sf"/>
</dbReference>
<evidence type="ECO:0000256" key="3">
    <source>
        <dbReference type="ARBA" id="ARBA00022692"/>
    </source>
</evidence>
<keyword evidence="10" id="KW-1185">Reference proteome</keyword>
<dbReference type="GO" id="GO:0004252">
    <property type="term" value="F:serine-type endopeptidase activity"/>
    <property type="evidence" value="ECO:0007669"/>
    <property type="project" value="InterPro"/>
</dbReference>
<keyword evidence="5 7" id="KW-1133">Transmembrane helix</keyword>
<dbReference type="InterPro" id="IPR050925">
    <property type="entry name" value="Rhomboid_protease_S54"/>
</dbReference>
<dbReference type="PANTHER" id="PTHR43731">
    <property type="entry name" value="RHOMBOID PROTEASE"/>
    <property type="match status" value="1"/>
</dbReference>
<sequence>MQIINKESKSYVTWVLLAVTIGVFIVESVVGGSQNYQTLLLMGAKTNNLVQAGQWWRLITPIFLHIGIFHIFMNGFTLLYVGQILEPMVGHWRFFVIYMLSGIMGNLASFAFGANNVISAGASTSLFGMFAAFLALGLIYRENRFLRELGKSFLGLIAINLLMDLTMSGIDIWGHIGGAVGGLLLGYALGLPKISRPKMIFRILAILVAIAISYYMYAKGMIVYG</sequence>
<dbReference type="STRING" id="1074467.JP39_07140"/>
<evidence type="ECO:0000256" key="2">
    <source>
        <dbReference type="ARBA" id="ARBA00009045"/>
    </source>
</evidence>
<dbReference type="Pfam" id="PF01694">
    <property type="entry name" value="Rhomboid"/>
    <property type="match status" value="1"/>
</dbReference>
<dbReference type="OrthoDB" id="9813074at2"/>
<evidence type="ECO:0000313" key="10">
    <source>
        <dbReference type="Proteomes" id="UP000061546"/>
    </source>
</evidence>
<evidence type="ECO:0000256" key="5">
    <source>
        <dbReference type="ARBA" id="ARBA00022989"/>
    </source>
</evidence>
<dbReference type="Gene3D" id="1.20.1540.10">
    <property type="entry name" value="Rhomboid-like"/>
    <property type="match status" value="1"/>
</dbReference>
<keyword evidence="6 7" id="KW-0472">Membrane</keyword>
<evidence type="ECO:0000313" key="9">
    <source>
        <dbReference type="EMBL" id="ALB29157.1"/>
    </source>
</evidence>
<protein>
    <submittedName>
        <fullName evidence="9">Transporter</fullName>
    </submittedName>
</protein>
<gene>
    <name evidence="9" type="ORF">JP39_07140</name>
</gene>
<dbReference type="Proteomes" id="UP000061546">
    <property type="component" value="Chromosome"/>
</dbReference>
<reference evidence="9 10" key="1">
    <citation type="submission" date="2015-08" db="EMBL/GenBank/DDBJ databases">
        <title>Genomic sequence of Lactobacillus heilongjiangensis DSM 28069, isolated from Chinese traditional pickle.</title>
        <authorList>
            <person name="Jiang X."/>
            <person name="Zheng B."/>
            <person name="Cheng H."/>
        </authorList>
    </citation>
    <scope>NUCLEOTIDE SEQUENCE [LARGE SCALE GENOMIC DNA]</scope>
    <source>
        <strain evidence="9 10">DSM 28069</strain>
    </source>
</reference>
<evidence type="ECO:0000256" key="4">
    <source>
        <dbReference type="ARBA" id="ARBA00022801"/>
    </source>
</evidence>
<comment type="subcellular location">
    <subcellularLocation>
        <location evidence="1">Membrane</location>
        <topology evidence="1">Multi-pass membrane protein</topology>
    </subcellularLocation>
</comment>
<feature type="transmembrane region" description="Helical" evidence="7">
    <location>
        <begin position="94"/>
        <end position="112"/>
    </location>
</feature>
<evidence type="ECO:0000256" key="7">
    <source>
        <dbReference type="SAM" id="Phobius"/>
    </source>
</evidence>
<comment type="similarity">
    <text evidence="2">Belongs to the peptidase S54 family.</text>
</comment>
<dbReference type="EMBL" id="CP012559">
    <property type="protein sequence ID" value="ALB29157.1"/>
    <property type="molecule type" value="Genomic_DNA"/>
</dbReference>
<feature type="domain" description="Peptidase S54 rhomboid" evidence="8">
    <location>
        <begin position="53"/>
        <end position="189"/>
    </location>
</feature>
<evidence type="ECO:0000256" key="1">
    <source>
        <dbReference type="ARBA" id="ARBA00004141"/>
    </source>
</evidence>
<feature type="transmembrane region" description="Helical" evidence="7">
    <location>
        <begin position="118"/>
        <end position="140"/>
    </location>
</feature>
<dbReference type="KEGG" id="lhi:JP39_07140"/>
<evidence type="ECO:0000256" key="6">
    <source>
        <dbReference type="ARBA" id="ARBA00023136"/>
    </source>
</evidence>
<feature type="transmembrane region" description="Helical" evidence="7">
    <location>
        <begin position="62"/>
        <end position="82"/>
    </location>
</feature>
<dbReference type="InterPro" id="IPR022764">
    <property type="entry name" value="Peptidase_S54_rhomboid_dom"/>
</dbReference>
<name>A0A0K2LCX8_9LACO</name>
<feature type="transmembrane region" description="Helical" evidence="7">
    <location>
        <begin position="12"/>
        <end position="32"/>
    </location>
</feature>
<evidence type="ECO:0000259" key="8">
    <source>
        <dbReference type="Pfam" id="PF01694"/>
    </source>
</evidence>